<dbReference type="RefSeq" id="WP_090238524.1">
    <property type="nucleotide sequence ID" value="NZ_FNHW01000005.1"/>
</dbReference>
<dbReference type="STRING" id="459525.SAMN04488137_4521"/>
<feature type="transmembrane region" description="Helical" evidence="1">
    <location>
        <begin position="12"/>
        <end position="30"/>
    </location>
</feature>
<keyword evidence="1" id="KW-1133">Transmembrane helix</keyword>
<evidence type="ECO:0000313" key="2">
    <source>
        <dbReference type="EMBL" id="SDN45870.1"/>
    </source>
</evidence>
<name>A0A1H0BJP9_9BACL</name>
<keyword evidence="1" id="KW-0812">Transmembrane</keyword>
<feature type="transmembrane region" description="Helical" evidence="1">
    <location>
        <begin position="68"/>
        <end position="86"/>
    </location>
</feature>
<feature type="transmembrane region" description="Helical" evidence="1">
    <location>
        <begin position="129"/>
        <end position="150"/>
    </location>
</feature>
<proteinExistence type="predicted"/>
<sequence length="162" mass="17629">MEPAEKKSTINGLSIVVAFLVVGIMLYFNNSYFGNQIVTIVISVVCLLFALMGFTVEISRILPKDSQFTSNIIVGIILISIWAVQYHFAPFWWLNIIGLAALLLGLAGFFTGLADMVSYISIKRKGSSVMGYFIVFGELVAAVSAIAAFLKSIGVDLPFDFG</sequence>
<reference evidence="3" key="1">
    <citation type="submission" date="2016-10" db="EMBL/GenBank/DDBJ databases">
        <authorList>
            <person name="Varghese N."/>
            <person name="Submissions S."/>
        </authorList>
    </citation>
    <scope>NUCLEOTIDE SEQUENCE [LARGE SCALE GENOMIC DNA]</scope>
    <source>
        <strain evidence="3">CGMCC 1.6854</strain>
    </source>
</reference>
<dbReference type="AlphaFoldDB" id="A0A1H0BJP9"/>
<feature type="transmembrane region" description="Helical" evidence="1">
    <location>
        <begin position="92"/>
        <end position="117"/>
    </location>
</feature>
<dbReference type="Proteomes" id="UP000199544">
    <property type="component" value="Unassembled WGS sequence"/>
</dbReference>
<protein>
    <submittedName>
        <fullName evidence="2">Uncharacterized protein</fullName>
    </submittedName>
</protein>
<accession>A0A1H0BJP9</accession>
<keyword evidence="1" id="KW-0472">Membrane</keyword>
<dbReference type="EMBL" id="FNHW01000005">
    <property type="protein sequence ID" value="SDN45870.1"/>
    <property type="molecule type" value="Genomic_DNA"/>
</dbReference>
<organism evidence="2 3">
    <name type="scientific">Fictibacillus solisalsi</name>
    <dbReference type="NCBI Taxonomy" id="459525"/>
    <lineage>
        <taxon>Bacteria</taxon>
        <taxon>Bacillati</taxon>
        <taxon>Bacillota</taxon>
        <taxon>Bacilli</taxon>
        <taxon>Bacillales</taxon>
        <taxon>Fictibacillaceae</taxon>
        <taxon>Fictibacillus</taxon>
    </lineage>
</organism>
<feature type="transmembrane region" description="Helical" evidence="1">
    <location>
        <begin position="36"/>
        <end position="56"/>
    </location>
</feature>
<gene>
    <name evidence="2" type="ORF">SAMN04488137_4521</name>
</gene>
<evidence type="ECO:0000256" key="1">
    <source>
        <dbReference type="SAM" id="Phobius"/>
    </source>
</evidence>
<evidence type="ECO:0000313" key="3">
    <source>
        <dbReference type="Proteomes" id="UP000199544"/>
    </source>
</evidence>
<keyword evidence="3" id="KW-1185">Reference proteome</keyword>